<reference evidence="2 3" key="1">
    <citation type="journal article" date="2012" name="J. Bacteriol.">
        <title>Draft Genome Sequence of the Purple Photosynthetic Bacterium Phaeospirillum molischianum DSM120, a Particularly Versatile Bacterium.</title>
        <authorList>
            <person name="Duquesne K."/>
            <person name="Prima V."/>
            <person name="Ji B."/>
            <person name="Rouy Z."/>
            <person name="Medigue C."/>
            <person name="Talla E."/>
            <person name="Sturgis J.N."/>
        </authorList>
    </citation>
    <scope>NUCLEOTIDE SEQUENCE [LARGE SCALE GENOMIC DNA]</scope>
    <source>
        <strain evidence="3">DSM120</strain>
    </source>
</reference>
<evidence type="ECO:0000313" key="3">
    <source>
        <dbReference type="Proteomes" id="UP000004169"/>
    </source>
</evidence>
<dbReference type="Proteomes" id="UP000004169">
    <property type="component" value="Unassembled WGS sequence"/>
</dbReference>
<dbReference type="EMBL" id="CAHP01000060">
    <property type="protein sequence ID" value="CCG43226.1"/>
    <property type="molecule type" value="Genomic_DNA"/>
</dbReference>
<proteinExistence type="predicted"/>
<feature type="region of interest" description="Disordered" evidence="1">
    <location>
        <begin position="33"/>
        <end position="52"/>
    </location>
</feature>
<dbReference type="RefSeq" id="WP_002731271.1">
    <property type="nucleotide sequence ID" value="NZ_CAHP01000060.1"/>
</dbReference>
<accession>H8FXY8</accession>
<feature type="compositionally biased region" description="Basic and acidic residues" evidence="1">
    <location>
        <begin position="33"/>
        <end position="45"/>
    </location>
</feature>
<dbReference type="STRING" id="1150626.PHAMO_80017"/>
<organism evidence="2 3">
    <name type="scientific">Magnetospirillum molischianum DSM 120</name>
    <dbReference type="NCBI Taxonomy" id="1150626"/>
    <lineage>
        <taxon>Bacteria</taxon>
        <taxon>Pseudomonadati</taxon>
        <taxon>Pseudomonadota</taxon>
        <taxon>Alphaproteobacteria</taxon>
        <taxon>Rhodospirillales</taxon>
        <taxon>Rhodospirillaceae</taxon>
        <taxon>Magnetospirillum</taxon>
    </lineage>
</organism>
<dbReference type="AlphaFoldDB" id="H8FXY8"/>
<evidence type="ECO:0000256" key="1">
    <source>
        <dbReference type="SAM" id="MobiDB-lite"/>
    </source>
</evidence>
<sequence length="119" mass="13483">MSDKVWNKEAIQELLARNDEAVKRALLAVFRRQTAEEQTTERTRESNGVGFTGPDAEILTSFAKQLQTRGFLSPKQLAITRNKIKKYWRQLLDEIETKAGSQQRPAVAATQTHAAYSSF</sequence>
<protein>
    <submittedName>
        <fullName evidence="2">Uncharacterized protein</fullName>
    </submittedName>
</protein>
<keyword evidence="3" id="KW-1185">Reference proteome</keyword>
<evidence type="ECO:0000313" key="2">
    <source>
        <dbReference type="EMBL" id="CCG43226.1"/>
    </source>
</evidence>
<comment type="caution">
    <text evidence="2">The sequence shown here is derived from an EMBL/GenBank/DDBJ whole genome shotgun (WGS) entry which is preliminary data.</text>
</comment>
<name>H8FXY8_MAGML</name>
<gene>
    <name evidence="2" type="ORF">PHAMO_80017</name>
</gene>